<accession>A0A850HGT0</accession>
<dbReference type="RefSeq" id="WP_101694084.1">
    <property type="nucleotide sequence ID" value="NZ_JAAITX010000002.1"/>
</dbReference>
<sequence length="248" mass="26905">MRQFVRLCIGECYKTKHTIIPALHIGIPLVGSVALLLYHHFSKVETMVQLSTFSQLIGLAFPFIVSLVCACQIALEEGNHFQTFLGGSGGWLRSFWAKCLVLQIAGGASVVIGMGSFALGESYLLGNADLPSILYMEIAAGLWLGSLIQYPIHLFLNLRFSQSVSMGIGVIQSVLAALLITGLGEGIWQFLPCSWSIRFSAEILKRFLGLGTDFGRGIFGLISISVCAIISLWFQYRGELAAASAHAE</sequence>
<dbReference type="InterPro" id="IPR022294">
    <property type="entry name" value="ABC-transptr_permeasesu"/>
</dbReference>
<evidence type="ECO:0000256" key="1">
    <source>
        <dbReference type="SAM" id="Phobius"/>
    </source>
</evidence>
<feature type="transmembrane region" description="Helical" evidence="1">
    <location>
        <begin position="21"/>
        <end position="41"/>
    </location>
</feature>
<feature type="transmembrane region" description="Helical" evidence="1">
    <location>
        <begin position="95"/>
        <end position="120"/>
    </location>
</feature>
<dbReference type="AlphaFoldDB" id="A0A850HGT0"/>
<evidence type="ECO:0000313" key="2">
    <source>
        <dbReference type="EMBL" id="NSK13929.1"/>
    </source>
</evidence>
<dbReference type="NCBIfam" id="TIGR03733">
    <property type="entry name" value="lanti_perm_MutG"/>
    <property type="match status" value="1"/>
</dbReference>
<dbReference type="EMBL" id="JAAITX010000002">
    <property type="protein sequence ID" value="NVH57984.1"/>
    <property type="molecule type" value="Genomic_DNA"/>
</dbReference>
<keyword evidence="1" id="KW-1133">Transmembrane helix</keyword>
<dbReference type="Proteomes" id="UP000701680">
    <property type="component" value="Unassembled WGS sequence"/>
</dbReference>
<feature type="transmembrane region" description="Helical" evidence="1">
    <location>
        <begin position="168"/>
        <end position="191"/>
    </location>
</feature>
<feature type="transmembrane region" description="Helical" evidence="1">
    <location>
        <begin position="53"/>
        <end position="75"/>
    </location>
</feature>
<keyword evidence="4" id="KW-1185">Reference proteome</keyword>
<reference evidence="3" key="2">
    <citation type="submission" date="2020-02" db="EMBL/GenBank/DDBJ databases">
        <authorList>
            <person name="Littmann E."/>
            <person name="Sorbara M."/>
        </authorList>
    </citation>
    <scope>NUCLEOTIDE SEQUENCE</scope>
    <source>
        <strain evidence="3">MSK.17.11</strain>
        <strain evidence="2">MSK.17.38</strain>
    </source>
</reference>
<comment type="caution">
    <text evidence="3">The sequence shown here is derived from an EMBL/GenBank/DDBJ whole genome shotgun (WGS) entry which is preliminary data.</text>
</comment>
<reference evidence="4 5" key="1">
    <citation type="journal article" date="2020" name="Cell Host Microbe">
        <title>Functional and Genomic Variation between Human-Derived Isolates of Lachnospiraceae Reveals Inter- and Intra-Species Diversity.</title>
        <authorList>
            <person name="Sorbara M.T."/>
            <person name="Littmann E.R."/>
            <person name="Fontana E."/>
            <person name="Moody T.U."/>
            <person name="Kohout C.E."/>
            <person name="Gjonbalaj M."/>
            <person name="Eaton V."/>
            <person name="Seok R."/>
            <person name="Leiner I.M."/>
            <person name="Pamer E.G."/>
        </authorList>
    </citation>
    <scope>NUCLEOTIDE SEQUENCE [LARGE SCALE GENOMIC DNA]</scope>
    <source>
        <strain evidence="3 4">MSK.17.11</strain>
        <strain evidence="2 5">MSK.17.38</strain>
    </source>
</reference>
<dbReference type="EMBL" id="JAAIUO010000002">
    <property type="protein sequence ID" value="NSK13929.1"/>
    <property type="molecule type" value="Genomic_DNA"/>
</dbReference>
<proteinExistence type="predicted"/>
<protein>
    <submittedName>
        <fullName evidence="3">Lantibiotic immunity ABC transporter MutG family permease subunit</fullName>
    </submittedName>
</protein>
<dbReference type="CDD" id="cd21808">
    <property type="entry name" value="ABC-2_lan_permease_MutG"/>
    <property type="match status" value="1"/>
</dbReference>
<gene>
    <name evidence="3" type="ORF">G5A66_04820</name>
    <name evidence="2" type="ORF">G5A75_03380</name>
</gene>
<evidence type="ECO:0000313" key="5">
    <source>
        <dbReference type="Proteomes" id="UP000701680"/>
    </source>
</evidence>
<keyword evidence="1" id="KW-0472">Membrane</keyword>
<evidence type="ECO:0000313" key="4">
    <source>
        <dbReference type="Proteomes" id="UP000528555"/>
    </source>
</evidence>
<dbReference type="OrthoDB" id="1701852at2"/>
<keyword evidence="1" id="KW-0812">Transmembrane</keyword>
<feature type="transmembrane region" description="Helical" evidence="1">
    <location>
        <begin position="132"/>
        <end position="156"/>
    </location>
</feature>
<dbReference type="Proteomes" id="UP000528555">
    <property type="component" value="Unassembled WGS sequence"/>
</dbReference>
<evidence type="ECO:0000313" key="3">
    <source>
        <dbReference type="EMBL" id="NVH57984.1"/>
    </source>
</evidence>
<feature type="transmembrane region" description="Helical" evidence="1">
    <location>
        <begin position="214"/>
        <end position="234"/>
    </location>
</feature>
<organism evidence="3 4">
    <name type="scientific">Dorea phocaeensis</name>
    <dbReference type="NCBI Taxonomy" id="2040291"/>
    <lineage>
        <taxon>Bacteria</taxon>
        <taxon>Bacillati</taxon>
        <taxon>Bacillota</taxon>
        <taxon>Clostridia</taxon>
        <taxon>Lachnospirales</taxon>
        <taxon>Lachnospiraceae</taxon>
        <taxon>Dorea</taxon>
    </lineage>
</organism>
<name>A0A850HGT0_9FIRM</name>